<keyword evidence="3" id="KW-1185">Reference proteome</keyword>
<gene>
    <name evidence="2" type="ORF">EEDITHA_LOCUS185</name>
</gene>
<dbReference type="EMBL" id="CAKOGL010000001">
    <property type="protein sequence ID" value="CAH2083505.1"/>
    <property type="molecule type" value="Genomic_DNA"/>
</dbReference>
<reference evidence="2" key="1">
    <citation type="submission" date="2022-03" db="EMBL/GenBank/DDBJ databases">
        <authorList>
            <person name="Tunstrom K."/>
        </authorList>
    </citation>
    <scope>NUCLEOTIDE SEQUENCE</scope>
</reference>
<name>A0AAU9T7C4_EUPED</name>
<dbReference type="Proteomes" id="UP001153954">
    <property type="component" value="Unassembled WGS sequence"/>
</dbReference>
<accession>A0AAU9T7C4</accession>
<dbReference type="AlphaFoldDB" id="A0AAU9T7C4"/>
<feature type="compositionally biased region" description="Basic and acidic residues" evidence="1">
    <location>
        <begin position="66"/>
        <end position="76"/>
    </location>
</feature>
<feature type="region of interest" description="Disordered" evidence="1">
    <location>
        <begin position="45"/>
        <end position="95"/>
    </location>
</feature>
<proteinExistence type="predicted"/>
<sequence length="179" mass="18971">MRRKSQELEELMAIGREAGFTPRDSLARTAPQEFSSPLASIMETTLGLNRERAGKRQITSTEEDQERTRRCDERHAGPSHQVCAPPVAGILTGPPPARTTSPVPMNTPNPYVSTPTSTPVSSCAPAPASAPVPVPATVTPAPIPAPVTASPAEPGSWLAGLSKVQLLDEAHIQLQRITT</sequence>
<evidence type="ECO:0000313" key="2">
    <source>
        <dbReference type="EMBL" id="CAH2083505.1"/>
    </source>
</evidence>
<evidence type="ECO:0000313" key="3">
    <source>
        <dbReference type="Proteomes" id="UP001153954"/>
    </source>
</evidence>
<evidence type="ECO:0000256" key="1">
    <source>
        <dbReference type="SAM" id="MobiDB-lite"/>
    </source>
</evidence>
<organism evidence="2 3">
    <name type="scientific">Euphydryas editha</name>
    <name type="common">Edith's checkerspot</name>
    <dbReference type="NCBI Taxonomy" id="104508"/>
    <lineage>
        <taxon>Eukaryota</taxon>
        <taxon>Metazoa</taxon>
        <taxon>Ecdysozoa</taxon>
        <taxon>Arthropoda</taxon>
        <taxon>Hexapoda</taxon>
        <taxon>Insecta</taxon>
        <taxon>Pterygota</taxon>
        <taxon>Neoptera</taxon>
        <taxon>Endopterygota</taxon>
        <taxon>Lepidoptera</taxon>
        <taxon>Glossata</taxon>
        <taxon>Ditrysia</taxon>
        <taxon>Papilionoidea</taxon>
        <taxon>Nymphalidae</taxon>
        <taxon>Nymphalinae</taxon>
        <taxon>Euphydryas</taxon>
    </lineage>
</organism>
<protein>
    <submittedName>
        <fullName evidence="2">Uncharacterized protein</fullName>
    </submittedName>
</protein>
<comment type="caution">
    <text evidence="2">The sequence shown here is derived from an EMBL/GenBank/DDBJ whole genome shotgun (WGS) entry which is preliminary data.</text>
</comment>